<dbReference type="Proteomes" id="UP000320216">
    <property type="component" value="Chromosome"/>
</dbReference>
<evidence type="ECO:0000313" key="2">
    <source>
        <dbReference type="Proteomes" id="UP000320216"/>
    </source>
</evidence>
<dbReference type="KEGG" id="huw:FPZ11_04695"/>
<keyword evidence="2" id="KW-1185">Reference proteome</keyword>
<proteinExistence type="predicted"/>
<sequence length="68" mass="7565">MRTRRCPECGSERIARTAFGMPLAKDADDERVFWLGCVVDPELEHRYGCHECGALFGHPVTTSPTGAR</sequence>
<dbReference type="RefSeq" id="WP_146318803.1">
    <property type="nucleotide sequence ID" value="NZ_CP042305.1"/>
</dbReference>
<protein>
    <submittedName>
        <fullName evidence="1">Uncharacterized protein</fullName>
    </submittedName>
</protein>
<dbReference type="OrthoDB" id="3541981at2"/>
<dbReference type="AlphaFoldDB" id="A0A5B8M305"/>
<name>A0A5B8M305_9MICO</name>
<dbReference type="EMBL" id="CP042305">
    <property type="protein sequence ID" value="QDZ14165.1"/>
    <property type="molecule type" value="Genomic_DNA"/>
</dbReference>
<organism evidence="1 2">
    <name type="scientific">Humibacter ginsenosidimutans</name>
    <dbReference type="NCBI Taxonomy" id="2599293"/>
    <lineage>
        <taxon>Bacteria</taxon>
        <taxon>Bacillati</taxon>
        <taxon>Actinomycetota</taxon>
        <taxon>Actinomycetes</taxon>
        <taxon>Micrococcales</taxon>
        <taxon>Microbacteriaceae</taxon>
        <taxon>Humibacter</taxon>
    </lineage>
</organism>
<gene>
    <name evidence="1" type="ORF">FPZ11_04695</name>
</gene>
<evidence type="ECO:0000313" key="1">
    <source>
        <dbReference type="EMBL" id="QDZ14165.1"/>
    </source>
</evidence>
<accession>A0A5B8M305</accession>
<reference evidence="1 2" key="1">
    <citation type="submission" date="2019-07" db="EMBL/GenBank/DDBJ databases">
        <title>Full genome sequence of Humibacter sp. WJ7-1.</title>
        <authorList>
            <person name="Im W.-T."/>
        </authorList>
    </citation>
    <scope>NUCLEOTIDE SEQUENCE [LARGE SCALE GENOMIC DNA]</scope>
    <source>
        <strain evidence="1 2">WJ7-1</strain>
    </source>
</reference>